<protein>
    <submittedName>
        <fullName evidence="1">Uncharacterized protein</fullName>
    </submittedName>
</protein>
<keyword evidence="2" id="KW-1185">Reference proteome</keyword>
<name>A0AAP0KKF3_9MAGN</name>
<evidence type="ECO:0000313" key="1">
    <source>
        <dbReference type="EMBL" id="KAK9153725.1"/>
    </source>
</evidence>
<comment type="caution">
    <text evidence="1">The sequence shown here is derived from an EMBL/GenBank/DDBJ whole genome shotgun (WGS) entry which is preliminary data.</text>
</comment>
<proteinExistence type="predicted"/>
<evidence type="ECO:0000313" key="2">
    <source>
        <dbReference type="Proteomes" id="UP001417504"/>
    </source>
</evidence>
<dbReference type="EMBL" id="JBBNAE010000001">
    <property type="protein sequence ID" value="KAK9153725.1"/>
    <property type="molecule type" value="Genomic_DNA"/>
</dbReference>
<gene>
    <name evidence="1" type="ORF">Sjap_001205</name>
</gene>
<reference evidence="1 2" key="1">
    <citation type="submission" date="2024-01" db="EMBL/GenBank/DDBJ databases">
        <title>Genome assemblies of Stephania.</title>
        <authorList>
            <person name="Yang L."/>
        </authorList>
    </citation>
    <scope>NUCLEOTIDE SEQUENCE [LARGE SCALE GENOMIC DNA]</scope>
    <source>
        <strain evidence="1">QJT</strain>
        <tissue evidence="1">Leaf</tissue>
    </source>
</reference>
<dbReference type="Proteomes" id="UP001417504">
    <property type="component" value="Unassembled WGS sequence"/>
</dbReference>
<organism evidence="1 2">
    <name type="scientific">Stephania japonica</name>
    <dbReference type="NCBI Taxonomy" id="461633"/>
    <lineage>
        <taxon>Eukaryota</taxon>
        <taxon>Viridiplantae</taxon>
        <taxon>Streptophyta</taxon>
        <taxon>Embryophyta</taxon>
        <taxon>Tracheophyta</taxon>
        <taxon>Spermatophyta</taxon>
        <taxon>Magnoliopsida</taxon>
        <taxon>Ranunculales</taxon>
        <taxon>Menispermaceae</taxon>
        <taxon>Menispermoideae</taxon>
        <taxon>Cissampelideae</taxon>
        <taxon>Stephania</taxon>
    </lineage>
</organism>
<sequence length="62" mass="6991">MGVFGIVSSREWDSSLSGAGYWNARENNSISDNGTTDIRTEQIAKRLSLRQITDADRQIMDR</sequence>
<accession>A0AAP0KKF3</accession>
<dbReference type="AlphaFoldDB" id="A0AAP0KKF3"/>